<dbReference type="GO" id="GO:0046872">
    <property type="term" value="F:metal ion binding"/>
    <property type="evidence" value="ECO:0007669"/>
    <property type="project" value="UniProtKB-KW"/>
</dbReference>
<keyword evidence="12" id="KW-1185">Reference proteome</keyword>
<comment type="cofactor">
    <cofactor evidence="2">
        <name>Mg(2+)</name>
        <dbReference type="ChEBI" id="CHEBI:18420"/>
    </cofactor>
</comment>
<dbReference type="PaxDb" id="55529-EKX37655"/>
<dbReference type="InterPro" id="IPR002058">
    <property type="entry name" value="PAP_assoc"/>
</dbReference>
<dbReference type="SUPFAM" id="SSF81301">
    <property type="entry name" value="Nucleotidyltransferase"/>
    <property type="match status" value="1"/>
</dbReference>
<feature type="domain" description="Poly(A) RNA polymerase mitochondrial-like central palm" evidence="9">
    <location>
        <begin position="3"/>
        <end position="49"/>
    </location>
</feature>
<dbReference type="InterPro" id="IPR054708">
    <property type="entry name" value="MTPAP-like_central"/>
</dbReference>
<keyword evidence="4" id="KW-0963">Cytoplasm</keyword>
<reference evidence="10 12" key="1">
    <citation type="journal article" date="2012" name="Nature">
        <title>Algal genomes reveal evolutionary mosaicism and the fate of nucleomorphs.</title>
        <authorList>
            <consortium name="DOE Joint Genome Institute"/>
            <person name="Curtis B.A."/>
            <person name="Tanifuji G."/>
            <person name="Burki F."/>
            <person name="Gruber A."/>
            <person name="Irimia M."/>
            <person name="Maruyama S."/>
            <person name="Arias M.C."/>
            <person name="Ball S.G."/>
            <person name="Gile G.H."/>
            <person name="Hirakawa Y."/>
            <person name="Hopkins J.F."/>
            <person name="Kuo A."/>
            <person name="Rensing S.A."/>
            <person name="Schmutz J."/>
            <person name="Symeonidi A."/>
            <person name="Elias M."/>
            <person name="Eveleigh R.J."/>
            <person name="Herman E.K."/>
            <person name="Klute M.J."/>
            <person name="Nakayama T."/>
            <person name="Obornik M."/>
            <person name="Reyes-Prieto A."/>
            <person name="Armbrust E.V."/>
            <person name="Aves S.J."/>
            <person name="Beiko R.G."/>
            <person name="Coutinho P."/>
            <person name="Dacks J.B."/>
            <person name="Durnford D.G."/>
            <person name="Fast N.M."/>
            <person name="Green B.R."/>
            <person name="Grisdale C.J."/>
            <person name="Hempel F."/>
            <person name="Henrissat B."/>
            <person name="Hoppner M.P."/>
            <person name="Ishida K."/>
            <person name="Kim E."/>
            <person name="Koreny L."/>
            <person name="Kroth P.G."/>
            <person name="Liu Y."/>
            <person name="Malik S.B."/>
            <person name="Maier U.G."/>
            <person name="McRose D."/>
            <person name="Mock T."/>
            <person name="Neilson J.A."/>
            <person name="Onodera N.T."/>
            <person name="Poole A.M."/>
            <person name="Pritham E.J."/>
            <person name="Richards T.A."/>
            <person name="Rocap G."/>
            <person name="Roy S.W."/>
            <person name="Sarai C."/>
            <person name="Schaack S."/>
            <person name="Shirato S."/>
            <person name="Slamovits C.H."/>
            <person name="Spencer D.F."/>
            <person name="Suzuki S."/>
            <person name="Worden A.Z."/>
            <person name="Zauner S."/>
            <person name="Barry K."/>
            <person name="Bell C."/>
            <person name="Bharti A.K."/>
            <person name="Crow J.A."/>
            <person name="Grimwood J."/>
            <person name="Kramer R."/>
            <person name="Lindquist E."/>
            <person name="Lucas S."/>
            <person name="Salamov A."/>
            <person name="McFadden G.I."/>
            <person name="Lane C.E."/>
            <person name="Keeling P.J."/>
            <person name="Gray M.W."/>
            <person name="Grigoriev I.V."/>
            <person name="Archibald J.M."/>
        </authorList>
    </citation>
    <scope>NUCLEOTIDE SEQUENCE</scope>
    <source>
        <strain evidence="10 12">CCMP2712</strain>
    </source>
</reference>
<dbReference type="GO" id="GO:0050265">
    <property type="term" value="F:RNA uridylyltransferase activity"/>
    <property type="evidence" value="ECO:0007669"/>
    <property type="project" value="TreeGrafter"/>
</dbReference>
<reference evidence="11" key="3">
    <citation type="submission" date="2015-06" db="UniProtKB">
        <authorList>
            <consortium name="EnsemblProtists"/>
        </authorList>
    </citation>
    <scope>IDENTIFICATION</scope>
</reference>
<dbReference type="STRING" id="905079.L1IPA9"/>
<sequence>MMSVETLSDARVPIIKFEADDGRGSAFHCDLSVNNVLACVNTDLLYTYTMLDARTRPLIMCVKHWVKQRQIHNAFKRYLSSYTYALMVIQYLQYERVLPCLQNIRREEAKWKNDPSFSVLWNGEAYDCYFYRNFETLAGNSTKLRNNSSSLGLLLVGFFHFYSNVFEVDQGVVSIRSGRLLKKKAKGWDSPEGFRNQHILCIEDPFDVDLDLGRYVIGTTVSDIREEFARALEILQGSGSFEEV</sequence>
<organism evidence="10">
    <name type="scientific">Guillardia theta (strain CCMP2712)</name>
    <name type="common">Cryptophyte</name>
    <dbReference type="NCBI Taxonomy" id="905079"/>
    <lineage>
        <taxon>Eukaryota</taxon>
        <taxon>Cryptophyceae</taxon>
        <taxon>Pyrenomonadales</taxon>
        <taxon>Geminigeraceae</taxon>
        <taxon>Guillardia</taxon>
    </lineage>
</organism>
<evidence type="ECO:0000256" key="5">
    <source>
        <dbReference type="ARBA" id="ARBA00022679"/>
    </source>
</evidence>
<evidence type="ECO:0000259" key="8">
    <source>
        <dbReference type="Pfam" id="PF03828"/>
    </source>
</evidence>
<dbReference type="RefSeq" id="XP_005824635.1">
    <property type="nucleotide sequence ID" value="XM_005824578.1"/>
</dbReference>
<comment type="cofactor">
    <cofactor evidence="1">
        <name>Mn(2+)</name>
        <dbReference type="ChEBI" id="CHEBI:29035"/>
    </cofactor>
</comment>
<evidence type="ECO:0000256" key="4">
    <source>
        <dbReference type="ARBA" id="ARBA00022490"/>
    </source>
</evidence>
<dbReference type="Pfam" id="PF22600">
    <property type="entry name" value="MTPAP-like_central"/>
    <property type="match status" value="1"/>
</dbReference>
<dbReference type="EnsemblProtists" id="EKX37655">
    <property type="protein sequence ID" value="EKX37655"/>
    <property type="gene ID" value="GUITHDRAFT_77870"/>
</dbReference>
<accession>L1IPA9</accession>
<dbReference type="Pfam" id="PF03828">
    <property type="entry name" value="PAP_assoc"/>
    <property type="match status" value="1"/>
</dbReference>
<dbReference type="eggNOG" id="KOG2277">
    <property type="taxonomic scope" value="Eukaryota"/>
</dbReference>
<dbReference type="EMBL" id="JH993056">
    <property type="protein sequence ID" value="EKX37655.1"/>
    <property type="molecule type" value="Genomic_DNA"/>
</dbReference>
<dbReference type="SUPFAM" id="SSF81631">
    <property type="entry name" value="PAP/OAS1 substrate-binding domain"/>
    <property type="match status" value="1"/>
</dbReference>
<evidence type="ECO:0000256" key="3">
    <source>
        <dbReference type="ARBA" id="ARBA00004496"/>
    </source>
</evidence>
<evidence type="ECO:0000256" key="2">
    <source>
        <dbReference type="ARBA" id="ARBA00001946"/>
    </source>
</evidence>
<reference evidence="12" key="2">
    <citation type="submission" date="2012-11" db="EMBL/GenBank/DDBJ databases">
        <authorList>
            <person name="Kuo A."/>
            <person name="Curtis B.A."/>
            <person name="Tanifuji G."/>
            <person name="Burki F."/>
            <person name="Gruber A."/>
            <person name="Irimia M."/>
            <person name="Maruyama S."/>
            <person name="Arias M.C."/>
            <person name="Ball S.G."/>
            <person name="Gile G.H."/>
            <person name="Hirakawa Y."/>
            <person name="Hopkins J.F."/>
            <person name="Rensing S.A."/>
            <person name="Schmutz J."/>
            <person name="Symeonidi A."/>
            <person name="Elias M."/>
            <person name="Eveleigh R.J."/>
            <person name="Herman E.K."/>
            <person name="Klute M.J."/>
            <person name="Nakayama T."/>
            <person name="Obornik M."/>
            <person name="Reyes-Prieto A."/>
            <person name="Armbrust E.V."/>
            <person name="Aves S.J."/>
            <person name="Beiko R.G."/>
            <person name="Coutinho P."/>
            <person name="Dacks J.B."/>
            <person name="Durnford D.G."/>
            <person name="Fast N.M."/>
            <person name="Green B.R."/>
            <person name="Grisdale C."/>
            <person name="Hempe F."/>
            <person name="Henrissat B."/>
            <person name="Hoppner M.P."/>
            <person name="Ishida K.-I."/>
            <person name="Kim E."/>
            <person name="Koreny L."/>
            <person name="Kroth P.G."/>
            <person name="Liu Y."/>
            <person name="Malik S.-B."/>
            <person name="Maier U.G."/>
            <person name="McRose D."/>
            <person name="Mock T."/>
            <person name="Neilson J.A."/>
            <person name="Onodera N.T."/>
            <person name="Poole A.M."/>
            <person name="Pritham E.J."/>
            <person name="Richards T.A."/>
            <person name="Rocap G."/>
            <person name="Roy S.W."/>
            <person name="Sarai C."/>
            <person name="Schaack S."/>
            <person name="Shirato S."/>
            <person name="Slamovits C.H."/>
            <person name="Spencer D.F."/>
            <person name="Suzuki S."/>
            <person name="Worden A.Z."/>
            <person name="Zauner S."/>
            <person name="Barry K."/>
            <person name="Bell C."/>
            <person name="Bharti A.K."/>
            <person name="Crow J.A."/>
            <person name="Grimwood J."/>
            <person name="Kramer R."/>
            <person name="Lindquist E."/>
            <person name="Lucas S."/>
            <person name="Salamov A."/>
            <person name="McFadden G.I."/>
            <person name="Lane C.E."/>
            <person name="Keeling P.J."/>
            <person name="Gray M.W."/>
            <person name="Grigoriev I.V."/>
            <person name="Archibald J.M."/>
        </authorList>
    </citation>
    <scope>NUCLEOTIDE SEQUENCE</scope>
    <source>
        <strain evidence="12">CCMP2712</strain>
    </source>
</reference>
<dbReference type="Proteomes" id="UP000011087">
    <property type="component" value="Unassembled WGS sequence"/>
</dbReference>
<proteinExistence type="predicted"/>
<keyword evidence="7" id="KW-0460">Magnesium</keyword>
<evidence type="ECO:0000256" key="6">
    <source>
        <dbReference type="ARBA" id="ARBA00022723"/>
    </source>
</evidence>
<evidence type="ECO:0000313" key="10">
    <source>
        <dbReference type="EMBL" id="EKX37655.1"/>
    </source>
</evidence>
<dbReference type="Gene3D" id="1.10.1410.10">
    <property type="match status" value="1"/>
</dbReference>
<dbReference type="GeneID" id="17294426"/>
<evidence type="ECO:0000259" key="9">
    <source>
        <dbReference type="Pfam" id="PF22600"/>
    </source>
</evidence>
<dbReference type="GO" id="GO:0005737">
    <property type="term" value="C:cytoplasm"/>
    <property type="evidence" value="ECO:0007669"/>
    <property type="project" value="UniProtKB-SubCell"/>
</dbReference>
<dbReference type="PANTHER" id="PTHR12271">
    <property type="entry name" value="POLY A POLYMERASE CID PAP -RELATED"/>
    <property type="match status" value="1"/>
</dbReference>
<dbReference type="KEGG" id="gtt:GUITHDRAFT_77870"/>
<keyword evidence="5" id="KW-0808">Transferase</keyword>
<evidence type="ECO:0000256" key="7">
    <source>
        <dbReference type="ARBA" id="ARBA00022842"/>
    </source>
</evidence>
<evidence type="ECO:0000256" key="1">
    <source>
        <dbReference type="ARBA" id="ARBA00001936"/>
    </source>
</evidence>
<protein>
    <submittedName>
        <fullName evidence="10 11">Uncharacterized protein</fullName>
    </submittedName>
</protein>
<dbReference type="GO" id="GO:0031123">
    <property type="term" value="P:RNA 3'-end processing"/>
    <property type="evidence" value="ECO:0007669"/>
    <property type="project" value="TreeGrafter"/>
</dbReference>
<dbReference type="AlphaFoldDB" id="L1IPA9"/>
<evidence type="ECO:0000313" key="11">
    <source>
        <dbReference type="EnsemblProtists" id="EKX37655"/>
    </source>
</evidence>
<gene>
    <name evidence="10" type="ORF">GUITHDRAFT_77870</name>
</gene>
<dbReference type="InterPro" id="IPR043519">
    <property type="entry name" value="NT_sf"/>
</dbReference>
<dbReference type="HOGENOM" id="CLU_033943_2_1_1"/>
<dbReference type="OrthoDB" id="2274644at2759"/>
<name>L1IPA9_GUITC</name>
<keyword evidence="6" id="KW-0479">Metal-binding</keyword>
<comment type="subcellular location">
    <subcellularLocation>
        <location evidence="3">Cytoplasm</location>
    </subcellularLocation>
</comment>
<evidence type="ECO:0000313" key="12">
    <source>
        <dbReference type="Proteomes" id="UP000011087"/>
    </source>
</evidence>
<dbReference type="PANTHER" id="PTHR12271:SF40">
    <property type="entry name" value="POLY(A) RNA POLYMERASE GLD2"/>
    <property type="match status" value="1"/>
</dbReference>
<feature type="domain" description="PAP-associated" evidence="8">
    <location>
        <begin position="150"/>
        <end position="209"/>
    </location>
</feature>
<dbReference type="OMA" id="VYEKHRQ"/>